<dbReference type="AlphaFoldDB" id="A0A2K1JUK7"/>
<evidence type="ECO:0000256" key="15">
    <source>
        <dbReference type="ARBA" id="ARBA00032739"/>
    </source>
</evidence>
<comment type="subunit">
    <text evidence="5">Mammalian complex I is composed of 45 different subunits. This is a component of the iron-sulfur (IP) fragment of the enzyme.</text>
</comment>
<name>A0A2K1JUK7_PHYPA</name>
<keyword evidence="11" id="KW-0496">Mitochondrion</keyword>
<dbReference type="GO" id="GO:0005743">
    <property type="term" value="C:mitochondrial inner membrane"/>
    <property type="evidence" value="ECO:0007669"/>
    <property type="project" value="UniProtKB-SubCell"/>
</dbReference>
<reference evidence="18 20" key="2">
    <citation type="journal article" date="2018" name="Plant J.">
        <title>The Physcomitrella patens chromosome-scale assembly reveals moss genome structure and evolution.</title>
        <authorList>
            <person name="Lang D."/>
            <person name="Ullrich K.K."/>
            <person name="Murat F."/>
            <person name="Fuchs J."/>
            <person name="Jenkins J."/>
            <person name="Haas F.B."/>
            <person name="Piednoel M."/>
            <person name="Gundlach H."/>
            <person name="Van Bel M."/>
            <person name="Meyberg R."/>
            <person name="Vives C."/>
            <person name="Morata J."/>
            <person name="Symeonidi A."/>
            <person name="Hiss M."/>
            <person name="Muchero W."/>
            <person name="Kamisugi Y."/>
            <person name="Saleh O."/>
            <person name="Blanc G."/>
            <person name="Decker E.L."/>
            <person name="van Gessel N."/>
            <person name="Grimwood J."/>
            <person name="Hayes R.D."/>
            <person name="Graham S.W."/>
            <person name="Gunter L.E."/>
            <person name="McDaniel S.F."/>
            <person name="Hoernstein S.N.W."/>
            <person name="Larsson A."/>
            <person name="Li F.W."/>
            <person name="Perroud P.F."/>
            <person name="Phillips J."/>
            <person name="Ranjan P."/>
            <person name="Rokshar D.S."/>
            <person name="Rothfels C.J."/>
            <person name="Schneider L."/>
            <person name="Shu S."/>
            <person name="Stevenson D.W."/>
            <person name="Thummler F."/>
            <person name="Tillich M."/>
            <person name="Villarreal Aguilar J.C."/>
            <person name="Widiez T."/>
            <person name="Wong G.K."/>
            <person name="Wymore A."/>
            <person name="Zhang Y."/>
            <person name="Zimmer A.D."/>
            <person name="Quatrano R.S."/>
            <person name="Mayer K.F.X."/>
            <person name="Goodstein D."/>
            <person name="Casacuberta J.M."/>
            <person name="Vandepoele K."/>
            <person name="Reski R."/>
            <person name="Cuming A.C."/>
            <person name="Tuskan G.A."/>
            <person name="Maumus F."/>
            <person name="Salse J."/>
            <person name="Schmutz J."/>
            <person name="Rensing S.A."/>
        </authorList>
    </citation>
    <scope>NUCLEOTIDE SEQUENCE [LARGE SCALE GENOMIC DNA]</scope>
    <source>
        <strain evidence="19 20">cv. Gransden 2004</strain>
    </source>
</reference>
<evidence type="ECO:0000256" key="4">
    <source>
        <dbReference type="ARBA" id="ARBA00007372"/>
    </source>
</evidence>
<evidence type="ECO:0000256" key="2">
    <source>
        <dbReference type="ARBA" id="ARBA00004569"/>
    </source>
</evidence>
<evidence type="ECO:0000256" key="6">
    <source>
        <dbReference type="ARBA" id="ARBA00013482"/>
    </source>
</evidence>
<dbReference type="Gramene" id="Pp3c11_13470V3.1">
    <property type="protein sequence ID" value="Pp3c11_13470V3.1"/>
    <property type="gene ID" value="Pp3c11_13470"/>
</dbReference>
<feature type="disulfide bond" evidence="16">
    <location>
        <begin position="14"/>
        <end position="44"/>
    </location>
</feature>
<dbReference type="OrthoDB" id="9992197at2759"/>
<feature type="region of interest" description="Disordered" evidence="17">
    <location>
        <begin position="55"/>
        <end position="80"/>
    </location>
</feature>
<dbReference type="InterPro" id="IPR019342">
    <property type="entry name" value="NADH_UbQ_OxRdtase_FeS-su5"/>
</dbReference>
<reference evidence="19" key="3">
    <citation type="submission" date="2020-12" db="UniProtKB">
        <authorList>
            <consortium name="EnsemblPlants"/>
        </authorList>
    </citation>
    <scope>IDENTIFICATION</scope>
</reference>
<dbReference type="GeneID" id="112288627"/>
<protein>
    <recommendedName>
        <fullName evidence="6">NADH dehydrogenase [ubiquinone] iron-sulfur protein 5</fullName>
    </recommendedName>
    <alternativeName>
        <fullName evidence="14">Complex I-15 kDa</fullName>
    </alternativeName>
    <alternativeName>
        <fullName evidence="15">NADH-ubiquinone oxidoreductase 15 kDa subunit</fullName>
    </alternativeName>
</protein>
<keyword evidence="13 16" id="KW-1015">Disulfide bond</keyword>
<feature type="compositionally biased region" description="Basic and acidic residues" evidence="17">
    <location>
        <begin position="58"/>
        <end position="80"/>
    </location>
</feature>
<sequence length="80" mass="9333">MASGFGVTGKKGRCYDVWMDFSDCMSHCSMPAECTSRRDDYFECLHHRKEYSRMNAINKERERQAFGDKNNKPHDSSAHH</sequence>
<dbReference type="Proteomes" id="UP000006727">
    <property type="component" value="Chromosome 11"/>
</dbReference>
<feature type="disulfide bond" evidence="16">
    <location>
        <begin position="24"/>
        <end position="34"/>
    </location>
</feature>
<keyword evidence="9" id="KW-0999">Mitochondrion inner membrane</keyword>
<comment type="similarity">
    <text evidence="4">Belongs to the complex I NDUFS5 subunit family.</text>
</comment>
<accession>A0A2K1JUK7</accession>
<organism evidence="18">
    <name type="scientific">Physcomitrium patens</name>
    <name type="common">Spreading-leaved earth moss</name>
    <name type="synonym">Physcomitrella patens</name>
    <dbReference type="NCBI Taxonomy" id="3218"/>
    <lineage>
        <taxon>Eukaryota</taxon>
        <taxon>Viridiplantae</taxon>
        <taxon>Streptophyta</taxon>
        <taxon>Embryophyta</taxon>
        <taxon>Bryophyta</taxon>
        <taxon>Bryophytina</taxon>
        <taxon>Bryopsida</taxon>
        <taxon>Funariidae</taxon>
        <taxon>Funariales</taxon>
        <taxon>Funariaceae</taxon>
        <taxon>Physcomitrium</taxon>
    </lineage>
</organism>
<keyword evidence="10" id="KW-0249">Electron transport</keyword>
<gene>
    <name evidence="19" type="primary">LOC112288627</name>
    <name evidence="18" type="ORF">PHYPA_014984</name>
</gene>
<evidence type="ECO:0000256" key="16">
    <source>
        <dbReference type="PIRSR" id="PIRSR619342-50"/>
    </source>
</evidence>
<dbReference type="PANTHER" id="PTHR15224:SF1">
    <property type="entry name" value="NADH DEHYDROGENASE [UBIQUINONE] IRON-SULFUR PROTEIN 5"/>
    <property type="match status" value="1"/>
</dbReference>
<evidence type="ECO:0000256" key="5">
    <source>
        <dbReference type="ARBA" id="ARBA00011261"/>
    </source>
</evidence>
<dbReference type="EMBL" id="ABEU02000011">
    <property type="protein sequence ID" value="PNR45213.1"/>
    <property type="molecule type" value="Genomic_DNA"/>
</dbReference>
<evidence type="ECO:0000256" key="9">
    <source>
        <dbReference type="ARBA" id="ARBA00022792"/>
    </source>
</evidence>
<keyword evidence="7" id="KW-0813">Transport</keyword>
<evidence type="ECO:0000256" key="11">
    <source>
        <dbReference type="ARBA" id="ARBA00023128"/>
    </source>
</evidence>
<keyword evidence="12" id="KW-0472">Membrane</keyword>
<comment type="function">
    <text evidence="1">Accessory subunit of the mitochondrial membrane respiratory chain NADH dehydrogenase (Complex I), that is believed not to be involved in catalysis. Complex I functions in the transfer of electrons from NADH to the respiratory chain. The immediate electron acceptor for the enzyme is believed to be ubiquinone.</text>
</comment>
<comment type="subcellular location">
    <subcellularLocation>
        <location evidence="3">Mitochondrion inner membrane</location>
        <topology evidence="3">Peripheral membrane protein</topology>
    </subcellularLocation>
    <subcellularLocation>
        <location evidence="2">Mitochondrion intermembrane space</location>
    </subcellularLocation>
</comment>
<reference evidence="18 20" key="1">
    <citation type="journal article" date="2008" name="Science">
        <title>The Physcomitrella genome reveals evolutionary insights into the conquest of land by plants.</title>
        <authorList>
            <person name="Rensing S."/>
            <person name="Lang D."/>
            <person name="Zimmer A."/>
            <person name="Terry A."/>
            <person name="Salamov A."/>
            <person name="Shapiro H."/>
            <person name="Nishiyama T."/>
            <person name="Perroud P.-F."/>
            <person name="Lindquist E."/>
            <person name="Kamisugi Y."/>
            <person name="Tanahashi T."/>
            <person name="Sakakibara K."/>
            <person name="Fujita T."/>
            <person name="Oishi K."/>
            <person name="Shin-I T."/>
            <person name="Kuroki Y."/>
            <person name="Toyoda A."/>
            <person name="Suzuki Y."/>
            <person name="Hashimoto A."/>
            <person name="Yamaguchi K."/>
            <person name="Sugano A."/>
            <person name="Kohara Y."/>
            <person name="Fujiyama A."/>
            <person name="Anterola A."/>
            <person name="Aoki S."/>
            <person name="Ashton N."/>
            <person name="Barbazuk W.B."/>
            <person name="Barker E."/>
            <person name="Bennetzen J."/>
            <person name="Bezanilla M."/>
            <person name="Blankenship R."/>
            <person name="Cho S.H."/>
            <person name="Dutcher S."/>
            <person name="Estelle M."/>
            <person name="Fawcett J.A."/>
            <person name="Gundlach H."/>
            <person name="Hanada K."/>
            <person name="Heyl A."/>
            <person name="Hicks K.A."/>
            <person name="Hugh J."/>
            <person name="Lohr M."/>
            <person name="Mayer K."/>
            <person name="Melkozernov A."/>
            <person name="Murata T."/>
            <person name="Nelson D."/>
            <person name="Pils B."/>
            <person name="Prigge M."/>
            <person name="Reiss B."/>
            <person name="Renner T."/>
            <person name="Rombauts S."/>
            <person name="Rushton P."/>
            <person name="Sanderfoot A."/>
            <person name="Schween G."/>
            <person name="Shiu S.-H."/>
            <person name="Stueber K."/>
            <person name="Theodoulou F.L."/>
            <person name="Tu H."/>
            <person name="Van de Peer Y."/>
            <person name="Verrier P.J."/>
            <person name="Waters E."/>
            <person name="Wood A."/>
            <person name="Yang L."/>
            <person name="Cove D."/>
            <person name="Cuming A."/>
            <person name="Hasebe M."/>
            <person name="Lucas S."/>
            <person name="Mishler D.B."/>
            <person name="Reski R."/>
            <person name="Grigoriev I."/>
            <person name="Quatrano R.S."/>
            <person name="Boore J.L."/>
        </authorList>
    </citation>
    <scope>NUCLEOTIDE SEQUENCE [LARGE SCALE GENOMIC DNA]</scope>
    <source>
        <strain evidence="19 20">cv. Gransden 2004</strain>
    </source>
</reference>
<keyword evidence="8" id="KW-0679">Respiratory chain</keyword>
<dbReference type="RefSeq" id="XP_024388787.1">
    <property type="nucleotide sequence ID" value="XM_024533019.2"/>
</dbReference>
<dbReference type="Pfam" id="PF10200">
    <property type="entry name" value="Ndufs5"/>
    <property type="match status" value="1"/>
</dbReference>
<keyword evidence="20" id="KW-1185">Reference proteome</keyword>
<dbReference type="PANTHER" id="PTHR15224">
    <property type="entry name" value="NADH DEHYDROGENASE [UBIQUINONE] IRON-SULFUR PROTEIN 5"/>
    <property type="match status" value="1"/>
</dbReference>
<evidence type="ECO:0000256" key="13">
    <source>
        <dbReference type="ARBA" id="ARBA00023157"/>
    </source>
</evidence>
<dbReference type="STRING" id="3218.A0A2K1JUK7"/>
<evidence type="ECO:0000313" key="19">
    <source>
        <dbReference type="EnsemblPlants" id="Pp3c11_13470V3.1"/>
    </source>
</evidence>
<evidence type="ECO:0000256" key="7">
    <source>
        <dbReference type="ARBA" id="ARBA00022448"/>
    </source>
</evidence>
<dbReference type="KEGG" id="ppp:112288627"/>
<evidence type="ECO:0000256" key="12">
    <source>
        <dbReference type="ARBA" id="ARBA00023136"/>
    </source>
</evidence>
<evidence type="ECO:0000313" key="18">
    <source>
        <dbReference type="EMBL" id="PNR45213.1"/>
    </source>
</evidence>
<dbReference type="CDD" id="cd24141">
    <property type="entry name" value="NDUFS5-like"/>
    <property type="match status" value="1"/>
</dbReference>
<evidence type="ECO:0000256" key="10">
    <source>
        <dbReference type="ARBA" id="ARBA00022982"/>
    </source>
</evidence>
<dbReference type="OMA" id="RDCAPFR"/>
<evidence type="ECO:0000256" key="14">
    <source>
        <dbReference type="ARBA" id="ARBA00031222"/>
    </source>
</evidence>
<evidence type="ECO:0000313" key="20">
    <source>
        <dbReference type="Proteomes" id="UP000006727"/>
    </source>
</evidence>
<evidence type="ECO:0000256" key="3">
    <source>
        <dbReference type="ARBA" id="ARBA00004637"/>
    </source>
</evidence>
<proteinExistence type="inferred from homology"/>
<dbReference type="EnsemblPlants" id="Pp3c11_13470V3.1">
    <property type="protein sequence ID" value="Pp3c11_13470V3.1"/>
    <property type="gene ID" value="Pp3c11_13470"/>
</dbReference>
<evidence type="ECO:0000256" key="8">
    <source>
        <dbReference type="ARBA" id="ARBA00022660"/>
    </source>
</evidence>
<dbReference type="PaxDb" id="3218-PP1S11_156V6.1"/>
<dbReference type="GO" id="GO:0005758">
    <property type="term" value="C:mitochondrial intermembrane space"/>
    <property type="evidence" value="ECO:0007669"/>
    <property type="project" value="UniProtKB-SubCell"/>
</dbReference>
<evidence type="ECO:0000256" key="17">
    <source>
        <dbReference type="SAM" id="MobiDB-lite"/>
    </source>
</evidence>
<evidence type="ECO:0000256" key="1">
    <source>
        <dbReference type="ARBA" id="ARBA00003195"/>
    </source>
</evidence>